<dbReference type="EMBL" id="CAJNOE010000590">
    <property type="protein sequence ID" value="CAF1281820.1"/>
    <property type="molecule type" value="Genomic_DNA"/>
</dbReference>
<dbReference type="Gene3D" id="1.20.1310.10">
    <property type="entry name" value="Cullin Repeats"/>
    <property type="match status" value="1"/>
</dbReference>
<protein>
    <recommendedName>
        <fullName evidence="5">Cullin N-terminal domain-containing protein</fullName>
    </recommendedName>
</protein>
<evidence type="ECO:0000313" key="4">
    <source>
        <dbReference type="Proteomes" id="UP000663868"/>
    </source>
</evidence>
<dbReference type="AlphaFoldDB" id="A0A819JIH6"/>
<dbReference type="Proteomes" id="UP000663860">
    <property type="component" value="Unassembled WGS sequence"/>
</dbReference>
<dbReference type="EMBL" id="CAJOBB010002035">
    <property type="protein sequence ID" value="CAF3931154.1"/>
    <property type="molecule type" value="Genomic_DNA"/>
</dbReference>
<dbReference type="GO" id="GO:0019901">
    <property type="term" value="F:protein kinase binding"/>
    <property type="evidence" value="ECO:0007669"/>
    <property type="project" value="TreeGrafter"/>
</dbReference>
<dbReference type="PANTHER" id="PTHR46636">
    <property type="entry name" value="CDK2-ASSOCIATED AND CULLIN DOMAIN-CONTAINING PROTEIN 1"/>
    <property type="match status" value="1"/>
</dbReference>
<dbReference type="InterPro" id="IPR042652">
    <property type="entry name" value="CACUL1"/>
</dbReference>
<accession>A0A819JIH6</accession>
<evidence type="ECO:0008006" key="5">
    <source>
        <dbReference type="Google" id="ProtNLM"/>
    </source>
</evidence>
<organism evidence="3 4">
    <name type="scientific">Adineta steineri</name>
    <dbReference type="NCBI Taxonomy" id="433720"/>
    <lineage>
        <taxon>Eukaryota</taxon>
        <taxon>Metazoa</taxon>
        <taxon>Spiralia</taxon>
        <taxon>Gnathifera</taxon>
        <taxon>Rotifera</taxon>
        <taxon>Eurotatoria</taxon>
        <taxon>Bdelloidea</taxon>
        <taxon>Adinetida</taxon>
        <taxon>Adinetidae</taxon>
        <taxon>Adineta</taxon>
    </lineage>
</organism>
<comment type="caution">
    <text evidence="3">The sequence shown here is derived from an EMBL/GenBank/DDBJ whole genome shotgun (WGS) entry which is preliminary data.</text>
</comment>
<evidence type="ECO:0000256" key="1">
    <source>
        <dbReference type="SAM" id="MobiDB-lite"/>
    </source>
</evidence>
<reference evidence="3" key="1">
    <citation type="submission" date="2021-02" db="EMBL/GenBank/DDBJ databases">
        <authorList>
            <person name="Nowell W R."/>
        </authorList>
    </citation>
    <scope>NUCLEOTIDE SEQUENCE</scope>
</reference>
<name>A0A819JIH6_9BILA</name>
<evidence type="ECO:0000313" key="3">
    <source>
        <dbReference type="EMBL" id="CAF3931154.1"/>
    </source>
</evidence>
<feature type="region of interest" description="Disordered" evidence="1">
    <location>
        <begin position="237"/>
        <end position="276"/>
    </location>
</feature>
<dbReference type="PANTHER" id="PTHR46636:SF1">
    <property type="entry name" value="CDK2-ASSOCIATED AND CULLIN DOMAIN-CONTAINING PROTEIN 1"/>
    <property type="match status" value="1"/>
</dbReference>
<dbReference type="SUPFAM" id="SSF74788">
    <property type="entry name" value="Cullin repeat-like"/>
    <property type="match status" value="1"/>
</dbReference>
<proteinExistence type="predicted"/>
<dbReference type="GO" id="GO:0000082">
    <property type="term" value="P:G1/S transition of mitotic cell cycle"/>
    <property type="evidence" value="ECO:0007669"/>
    <property type="project" value="TreeGrafter"/>
</dbReference>
<dbReference type="InterPro" id="IPR016159">
    <property type="entry name" value="Cullin_repeat-like_dom_sf"/>
</dbReference>
<gene>
    <name evidence="2" type="ORF">IZO911_LOCUS33012</name>
    <name evidence="3" type="ORF">KXQ929_LOCUS24473</name>
</gene>
<dbReference type="Proteomes" id="UP000663868">
    <property type="component" value="Unassembled WGS sequence"/>
</dbReference>
<sequence length="276" mass="32475">MAEGYDFLRFLFTKYSESEYLTEAWTPIHETLKQFLQNSSENFQSMSYQTIYCQIYKSTCKGYKERLFDDLKKLIIEHCQNIKLQLDESMKRMIDDRSNRHKNIYILQFINYLHQFQRAIDVIAPLFCFCFQNLKTISFLLNQDIVYVKPKLKSTIRQELISLYKTIIIESHINHIFIVLQQLINTSDSPSKETIGLLVHMINDITPESAMKQRDLFKRYCNDEDILNEIMSSEEEMITSASRTASKRSADSLPGEEDQPSAKRTMNMIKSPHSDN</sequence>
<evidence type="ECO:0000313" key="2">
    <source>
        <dbReference type="EMBL" id="CAF1281820.1"/>
    </source>
</evidence>